<evidence type="ECO:0000259" key="2">
    <source>
        <dbReference type="PROSITE" id="PS50234"/>
    </source>
</evidence>
<gene>
    <name evidence="3" type="ORF">ENP55_03615</name>
</gene>
<dbReference type="PROSITE" id="PS50234">
    <property type="entry name" value="VWFA"/>
    <property type="match status" value="1"/>
</dbReference>
<comment type="caution">
    <text evidence="3">The sequence shown here is derived from an EMBL/GenBank/DDBJ whole genome shotgun (WGS) entry which is preliminary data.</text>
</comment>
<keyword evidence="1" id="KW-0472">Membrane</keyword>
<evidence type="ECO:0000313" key="3">
    <source>
        <dbReference type="EMBL" id="HEF87372.1"/>
    </source>
</evidence>
<dbReference type="EMBL" id="DSJT01000022">
    <property type="protein sequence ID" value="HEF87372.1"/>
    <property type="molecule type" value="Genomic_DNA"/>
</dbReference>
<feature type="transmembrane region" description="Helical" evidence="1">
    <location>
        <begin position="12"/>
        <end position="28"/>
    </location>
</feature>
<dbReference type="PANTHER" id="PTHR34351:SF2">
    <property type="entry name" value="DUF58 DOMAIN-CONTAINING PROTEIN"/>
    <property type="match status" value="1"/>
</dbReference>
<dbReference type="InterPro" id="IPR036465">
    <property type="entry name" value="vWFA_dom_sf"/>
</dbReference>
<dbReference type="AlphaFoldDB" id="A0A7C2BKG0"/>
<protein>
    <submittedName>
        <fullName evidence="3">DUF58 domain-containing protein</fullName>
    </submittedName>
</protein>
<dbReference type="Gene3D" id="3.40.50.410">
    <property type="entry name" value="von Willebrand factor, type A domain"/>
    <property type="match status" value="1"/>
</dbReference>
<keyword evidence="1" id="KW-0812">Transmembrane</keyword>
<dbReference type="Pfam" id="PF01882">
    <property type="entry name" value="DUF58"/>
    <property type="match status" value="1"/>
</dbReference>
<name>A0A7C2BKG0_9CREN</name>
<reference evidence="3" key="1">
    <citation type="journal article" date="2020" name="mSystems">
        <title>Genome- and Community-Level Interaction Insights into Carbon Utilization and Element Cycling Functions of Hydrothermarchaeota in Hydrothermal Sediment.</title>
        <authorList>
            <person name="Zhou Z."/>
            <person name="Liu Y."/>
            <person name="Xu W."/>
            <person name="Pan J."/>
            <person name="Luo Z.H."/>
            <person name="Li M."/>
        </authorList>
    </citation>
    <scope>NUCLEOTIDE SEQUENCE [LARGE SCALE GENOMIC DNA]</scope>
    <source>
        <strain evidence="3">SpSt-23</strain>
    </source>
</reference>
<dbReference type="InterPro" id="IPR002881">
    <property type="entry name" value="DUF58"/>
</dbReference>
<evidence type="ECO:0000256" key="1">
    <source>
        <dbReference type="SAM" id="Phobius"/>
    </source>
</evidence>
<organism evidence="3">
    <name type="scientific">Thermosphaera aggregans</name>
    <dbReference type="NCBI Taxonomy" id="54254"/>
    <lineage>
        <taxon>Archaea</taxon>
        <taxon>Thermoproteota</taxon>
        <taxon>Thermoprotei</taxon>
        <taxon>Desulfurococcales</taxon>
        <taxon>Desulfurococcaceae</taxon>
        <taxon>Thermosphaera</taxon>
    </lineage>
</organism>
<dbReference type="PANTHER" id="PTHR34351">
    <property type="entry name" value="SLR1927 PROTEIN-RELATED"/>
    <property type="match status" value="1"/>
</dbReference>
<dbReference type="SUPFAM" id="SSF53300">
    <property type="entry name" value="vWA-like"/>
    <property type="match status" value="1"/>
</dbReference>
<proteinExistence type="predicted"/>
<feature type="domain" description="VWFA" evidence="2">
    <location>
        <begin position="236"/>
        <end position="448"/>
    </location>
</feature>
<sequence>METRILATHRARTLLILSAVAITGGVLYDYRMVYTGIIIFFTTLALRGFLTLSSIAASRLQVEWVYKPCVEGERLVVEAVFRNKLPFPAGLIEASINYTPHLRLLEGSRAGVFIVPGRGEVRYRIVFKARTGRHRIGPFKIIVRDLFGLFRTPEFTIGGVCEVRVKPRASETVVRRLFTYSRTLGLTRTRKPGVGVEFYDVREYEPGDELRKIDWKKLASKNILAVKEMEREAFQNIIFVVDATSTAMKGPYGGTPFEHVARVVSSITRFLSSRGDSVGLVVYSDRGVVSTNGLLKGRRAYAEVLSHLSNTEFAVREGSSDYERAGVLETVIKKMLEIMPRERNAVFWFTTSGAQIYASSLINVVNKIAQLGNTVYVVIPVTVAYEAVGLEKTVRAIFRLKTFEQVRKELEFARSLKKLGVKTLAIGPEHIPQVIVNIIETLATSWKG</sequence>
<dbReference type="InterPro" id="IPR002035">
    <property type="entry name" value="VWF_A"/>
</dbReference>
<accession>A0A7C2BKG0</accession>
<keyword evidence="1" id="KW-1133">Transmembrane helix</keyword>